<sequence length="114" mass="12828">DSHVGFESHSKALNRKPEFLPVPILSQDSVLSLTLPGFQRHERFVKNPQGKLVEWKPPTPRSEKMRAHVPYPCKCLHYSAGRSHLIQVWEPGSLLLRVPGSPPPSLYLGRDAEA</sequence>
<protein>
    <submittedName>
        <fullName evidence="1">Uncharacterized protein</fullName>
    </submittedName>
</protein>
<accession>A0A813KFU8</accession>
<dbReference type="AlphaFoldDB" id="A0A813KFU8"/>
<feature type="non-terminal residue" evidence="1">
    <location>
        <position position="1"/>
    </location>
</feature>
<gene>
    <name evidence="1" type="ORF">PGLA2088_LOCUS30520</name>
</gene>
<proteinExistence type="predicted"/>
<organism evidence="1 2">
    <name type="scientific">Polarella glacialis</name>
    <name type="common">Dinoflagellate</name>
    <dbReference type="NCBI Taxonomy" id="89957"/>
    <lineage>
        <taxon>Eukaryota</taxon>
        <taxon>Sar</taxon>
        <taxon>Alveolata</taxon>
        <taxon>Dinophyceae</taxon>
        <taxon>Suessiales</taxon>
        <taxon>Suessiaceae</taxon>
        <taxon>Polarella</taxon>
    </lineage>
</organism>
<evidence type="ECO:0000313" key="2">
    <source>
        <dbReference type="Proteomes" id="UP000626109"/>
    </source>
</evidence>
<evidence type="ECO:0000313" key="1">
    <source>
        <dbReference type="EMBL" id="CAE8698006.1"/>
    </source>
</evidence>
<comment type="caution">
    <text evidence="1">The sequence shown here is derived from an EMBL/GenBank/DDBJ whole genome shotgun (WGS) entry which is preliminary data.</text>
</comment>
<reference evidence="1" key="1">
    <citation type="submission" date="2021-02" db="EMBL/GenBank/DDBJ databases">
        <authorList>
            <person name="Dougan E. K."/>
            <person name="Rhodes N."/>
            <person name="Thang M."/>
            <person name="Chan C."/>
        </authorList>
    </citation>
    <scope>NUCLEOTIDE SEQUENCE</scope>
</reference>
<name>A0A813KFU8_POLGL</name>
<dbReference type="Proteomes" id="UP000626109">
    <property type="component" value="Unassembled WGS sequence"/>
</dbReference>
<dbReference type="EMBL" id="CAJNNW010028855">
    <property type="protein sequence ID" value="CAE8698006.1"/>
    <property type="molecule type" value="Genomic_DNA"/>
</dbReference>